<evidence type="ECO:0000313" key="3">
    <source>
        <dbReference type="Proteomes" id="UP000198358"/>
    </source>
</evidence>
<keyword evidence="1" id="KW-1133">Transmembrane helix</keyword>
<sequence>MLFRPAQQLEVISTGLLAIGIICTVPIMARWKKLVLWQKTPVHNTR</sequence>
<gene>
    <name evidence="2" type="ORF">SF301_0899</name>
</gene>
<keyword evidence="1" id="KW-0812">Transmembrane</keyword>
<feature type="transmembrane region" description="Helical" evidence="1">
    <location>
        <begin position="12"/>
        <end position="29"/>
    </location>
</feature>
<accession>A0AB36PFW6</accession>
<dbReference type="AlphaFoldDB" id="A0AB36PFW6"/>
<evidence type="ECO:0000256" key="1">
    <source>
        <dbReference type="SAM" id="Phobius"/>
    </source>
</evidence>
<evidence type="ECO:0000313" key="2">
    <source>
        <dbReference type="EMBL" id="OXB28738.1"/>
    </source>
</evidence>
<name>A0AB36PFW6_SHIFL</name>
<organism evidence="2 3">
    <name type="scientific">Shigella flexneri 2a str. 301</name>
    <dbReference type="NCBI Taxonomy" id="198214"/>
    <lineage>
        <taxon>Bacteria</taxon>
        <taxon>Pseudomonadati</taxon>
        <taxon>Pseudomonadota</taxon>
        <taxon>Gammaproteobacteria</taxon>
        <taxon>Enterobacterales</taxon>
        <taxon>Enterobacteriaceae</taxon>
        <taxon>Shigella</taxon>
    </lineage>
</organism>
<comment type="caution">
    <text evidence="2">The sequence shown here is derived from an EMBL/GenBank/DDBJ whole genome shotgun (WGS) entry which is preliminary data.</text>
</comment>
<proteinExistence type="predicted"/>
<protein>
    <submittedName>
        <fullName evidence="2">Uncharacterized protein</fullName>
    </submittedName>
</protein>
<dbReference type="Proteomes" id="UP000198358">
    <property type="component" value="Unassembled WGS sequence"/>
</dbReference>
<keyword evidence="1" id="KW-0472">Membrane</keyword>
<reference evidence="2 3" key="1">
    <citation type="submission" date="2017-04" db="EMBL/GenBank/DDBJ databases">
        <title>Shigella flexneri 2a str. 301 Sequencing.</title>
        <authorList>
            <person name="Zhu Z."/>
        </authorList>
    </citation>
    <scope>NUCLEOTIDE SEQUENCE [LARGE SCALE GENOMIC DNA]</scope>
    <source>
        <strain evidence="2 3">301</strain>
    </source>
</reference>
<dbReference type="EMBL" id="NEDR01000001">
    <property type="protein sequence ID" value="OXB28738.1"/>
    <property type="molecule type" value="Genomic_DNA"/>
</dbReference>